<proteinExistence type="predicted"/>
<comment type="caution">
    <text evidence="1">The sequence shown here is derived from an EMBL/GenBank/DDBJ whole genome shotgun (WGS) entry which is preliminary data.</text>
</comment>
<evidence type="ECO:0000313" key="1">
    <source>
        <dbReference type="EMBL" id="MCD9878908.1"/>
    </source>
</evidence>
<organism evidence="1 2">
    <name type="scientific">Streptomyces guryensis</name>
    <dbReference type="NCBI Taxonomy" id="2886947"/>
    <lineage>
        <taxon>Bacteria</taxon>
        <taxon>Bacillati</taxon>
        <taxon>Actinomycetota</taxon>
        <taxon>Actinomycetes</taxon>
        <taxon>Kitasatosporales</taxon>
        <taxon>Streptomycetaceae</taxon>
        <taxon>Streptomyces</taxon>
    </lineage>
</organism>
<dbReference type="RefSeq" id="WP_232653109.1">
    <property type="nucleotide sequence ID" value="NZ_JAJSBI010000024.1"/>
</dbReference>
<dbReference type="GO" id="GO:0016491">
    <property type="term" value="F:oxidoreductase activity"/>
    <property type="evidence" value="ECO:0007669"/>
    <property type="project" value="InterPro"/>
</dbReference>
<dbReference type="EMBL" id="JAJSBI010000024">
    <property type="protein sequence ID" value="MCD9878908.1"/>
    <property type="molecule type" value="Genomic_DNA"/>
</dbReference>
<dbReference type="InterPro" id="IPR012348">
    <property type="entry name" value="RNR-like"/>
</dbReference>
<evidence type="ECO:0000313" key="2">
    <source>
        <dbReference type="Proteomes" id="UP001108029"/>
    </source>
</evidence>
<dbReference type="Pfam" id="PF11583">
    <property type="entry name" value="AurF"/>
    <property type="match status" value="1"/>
</dbReference>
<dbReference type="AlphaFoldDB" id="A0A9Q3Z8S3"/>
<name>A0A9Q3Z8S3_9ACTN</name>
<accession>A0A9Q3Z8S3</accession>
<dbReference type="InterPro" id="IPR025859">
    <property type="entry name" value="AurF/CmlI"/>
</dbReference>
<dbReference type="Gene3D" id="1.10.620.20">
    <property type="entry name" value="Ribonucleotide Reductase, subunit A"/>
    <property type="match status" value="1"/>
</dbReference>
<gene>
    <name evidence="1" type="ORF">LJ657_35950</name>
</gene>
<reference evidence="1" key="1">
    <citation type="submission" date="2021-12" db="EMBL/GenBank/DDBJ databases">
        <authorList>
            <person name="Lee J.-H."/>
            <person name="Kim S.-B."/>
        </authorList>
    </citation>
    <scope>NUCLEOTIDE SEQUENCE</scope>
    <source>
        <strain evidence="1">NR30</strain>
    </source>
</reference>
<protein>
    <submittedName>
        <fullName evidence="1">Diiron oxygenase</fullName>
    </submittedName>
</protein>
<sequence length="306" mass="34610">MYRSSFSGWERRSSVRVKPQRALDELEEGKVFFPPELVPVLYHPLVREQDQRVINSLLLQRLHVYLDFTADLEQLVVTPVTQLVSRRRSGFELPTAMLRDAYKICTDESWHAQFSDDLQCQLITATGELPEAAGEPYFLTRLGTVKSELEPSMRPLADLFFTVVSETLISSILSGIPKDQRVFTAVRETIADHAEDEGRHHAYFARFFEYAWPQLTPGQQDLVGTLLPEFIVAFLQPDLAATSVVLRATGLGPEAVRGVMEETYPLARVRADMRADSAATLRLLDRQGVFESDKVADSFFRCGLLE</sequence>
<dbReference type="Proteomes" id="UP001108029">
    <property type="component" value="Unassembled WGS sequence"/>
</dbReference>
<keyword evidence="2" id="KW-1185">Reference proteome</keyword>